<dbReference type="Pfam" id="PF00107">
    <property type="entry name" value="ADH_zinc_N"/>
    <property type="match status" value="1"/>
</dbReference>
<dbReference type="PANTHER" id="PTHR43401">
    <property type="entry name" value="L-THREONINE 3-DEHYDROGENASE"/>
    <property type="match status" value="1"/>
</dbReference>
<dbReference type="SUPFAM" id="SSF50129">
    <property type="entry name" value="GroES-like"/>
    <property type="match status" value="1"/>
</dbReference>
<dbReference type="GO" id="GO:0016491">
    <property type="term" value="F:oxidoreductase activity"/>
    <property type="evidence" value="ECO:0007669"/>
    <property type="project" value="UniProtKB-KW"/>
</dbReference>
<keyword evidence="5" id="KW-1185">Reference proteome</keyword>
<gene>
    <name evidence="4" type="ORF">LJ207_01460</name>
</gene>
<sequence length="418" mass="45951">MKTRAVRLYGENDLRLEEFELPEINDDEILAKIISNSICMSTYKAVIQGARHKRVPDDVAENPTLTGHEFAGEIVEVGEELKDEFEVGQKFAVQPALNYKGSPYAPGYSYPYFGGNSEYAIIPKEVMELGYLLKYEGEAFYEASLSEPMSCIIGGYHAVYHTESNNYIHKMGIVEGGKTALLGAAGPMGLGAIDYALHADRKPSVLVVTDIDQERLDRAAVLFTQEEAKKQGVELHFVNTADLDDVPKELKEIVGGSGYDDVFVYAPVRELVEQGDQILGRDGCMNFFAGPTDKGFSAEVNFYKIHYSPTHIMGSTGGNDDDMRESLKMSAEGKINPATMITHVGGLDSAADTILNLPNIPGGKKLVYTGIDMELTAIDDFKNKADQNPIFADLAAIIEKNNGLWSEEAEKYLLNNCK</sequence>
<dbReference type="Proteomes" id="UP001199296">
    <property type="component" value="Unassembled WGS sequence"/>
</dbReference>
<dbReference type="InterPro" id="IPR050129">
    <property type="entry name" value="Zn_alcohol_dh"/>
</dbReference>
<feature type="domain" description="Alcohol dehydrogenase-like C-terminal" evidence="2">
    <location>
        <begin position="187"/>
        <end position="330"/>
    </location>
</feature>
<evidence type="ECO:0000313" key="4">
    <source>
        <dbReference type="EMBL" id="MCC3143990.1"/>
    </source>
</evidence>
<dbReference type="CDD" id="cd08238">
    <property type="entry name" value="sorbose_phosphate_red"/>
    <property type="match status" value="1"/>
</dbReference>
<evidence type="ECO:0000256" key="1">
    <source>
        <dbReference type="ARBA" id="ARBA00023002"/>
    </source>
</evidence>
<evidence type="ECO:0000259" key="3">
    <source>
        <dbReference type="Pfam" id="PF08240"/>
    </source>
</evidence>
<dbReference type="InterPro" id="IPR013149">
    <property type="entry name" value="ADH-like_C"/>
</dbReference>
<dbReference type="Gene3D" id="3.40.50.720">
    <property type="entry name" value="NAD(P)-binding Rossmann-like Domain"/>
    <property type="match status" value="1"/>
</dbReference>
<proteinExistence type="predicted"/>
<name>A0AAW4WTZ3_9FIRM</name>
<accession>A0AAW4WTZ3</accession>
<dbReference type="InterPro" id="IPR011032">
    <property type="entry name" value="GroES-like_sf"/>
</dbReference>
<protein>
    <submittedName>
        <fullName evidence="4">Zinc-binding dehydrogenase</fullName>
    </submittedName>
</protein>
<dbReference type="SUPFAM" id="SSF51735">
    <property type="entry name" value="NAD(P)-binding Rossmann-fold domains"/>
    <property type="match status" value="1"/>
</dbReference>
<comment type="caution">
    <text evidence="4">The sequence shown here is derived from an EMBL/GenBank/DDBJ whole genome shotgun (WGS) entry which is preliminary data.</text>
</comment>
<dbReference type="AlphaFoldDB" id="A0AAW4WTZ3"/>
<feature type="domain" description="Alcohol dehydrogenase-like N-terminal" evidence="3">
    <location>
        <begin position="26"/>
        <end position="125"/>
    </location>
</feature>
<reference evidence="4 5" key="1">
    <citation type="submission" date="2021-10" db="EMBL/GenBank/DDBJ databases">
        <authorList>
            <person name="Grouzdev D.S."/>
            <person name="Pantiukh K.S."/>
            <person name="Krutkina M.S."/>
        </authorList>
    </citation>
    <scope>NUCLEOTIDE SEQUENCE [LARGE SCALE GENOMIC DNA]</scope>
    <source>
        <strain evidence="4 5">Z-7514</strain>
    </source>
</reference>
<dbReference type="RefSeq" id="WP_229343394.1">
    <property type="nucleotide sequence ID" value="NZ_JAJFAT010000001.1"/>
</dbReference>
<dbReference type="EMBL" id="JAJFAT010000001">
    <property type="protein sequence ID" value="MCC3143990.1"/>
    <property type="molecule type" value="Genomic_DNA"/>
</dbReference>
<keyword evidence="1" id="KW-0560">Oxidoreductase</keyword>
<organism evidence="4 5">
    <name type="scientific">Halanaerobium polyolivorans</name>
    <dbReference type="NCBI Taxonomy" id="2886943"/>
    <lineage>
        <taxon>Bacteria</taxon>
        <taxon>Bacillati</taxon>
        <taxon>Bacillota</taxon>
        <taxon>Clostridia</taxon>
        <taxon>Halanaerobiales</taxon>
        <taxon>Halanaerobiaceae</taxon>
        <taxon>Halanaerobium</taxon>
    </lineage>
</organism>
<dbReference type="Pfam" id="PF08240">
    <property type="entry name" value="ADH_N"/>
    <property type="match status" value="1"/>
</dbReference>
<evidence type="ECO:0000313" key="5">
    <source>
        <dbReference type="Proteomes" id="UP001199296"/>
    </source>
</evidence>
<dbReference type="InterPro" id="IPR013154">
    <property type="entry name" value="ADH-like_N"/>
</dbReference>
<dbReference type="InterPro" id="IPR036291">
    <property type="entry name" value="NAD(P)-bd_dom_sf"/>
</dbReference>
<dbReference type="Gene3D" id="3.90.180.10">
    <property type="entry name" value="Medium-chain alcohol dehydrogenases, catalytic domain"/>
    <property type="match status" value="1"/>
</dbReference>
<dbReference type="PANTHER" id="PTHR43401:SF2">
    <property type="entry name" value="L-THREONINE 3-DEHYDROGENASE"/>
    <property type="match status" value="1"/>
</dbReference>
<evidence type="ECO:0000259" key="2">
    <source>
        <dbReference type="Pfam" id="PF00107"/>
    </source>
</evidence>